<comment type="similarity">
    <text evidence="1">Belongs to the LysR transcriptional regulatory family.</text>
</comment>
<keyword evidence="4" id="KW-0804">Transcription</keyword>
<proteinExistence type="inferred from homology"/>
<sequence>MRKRVPLNAIRAFEAVARHASVAKAAEELCVTPTAVSHQIKLLEDFLQTELFLRRNSRIYLTSESSATLSKISQALDLIDDSVRTLGGTQENLHARLTVGASTSFASFWLMPRLRKFIESVPEIDLCLHTFISRKEAETQDSDLRICNWQSHLDWKIEPLMEEENLPVCTPELARRHGNDPAKLLANAPLIHVDRSHLGYEGNYPDWSRYLEEYGIQRPDVMNGPRFNQAGTAIEAARAGVGLLLGRSLLVEQFIDNGELVMAAECYPERSPYYLLSSWKTTQNDAMRQFRDWIVEAVSSSRMVHAL</sequence>
<evidence type="ECO:0000256" key="1">
    <source>
        <dbReference type="ARBA" id="ARBA00009437"/>
    </source>
</evidence>
<keyword evidence="3" id="KW-0238">DNA-binding</keyword>
<reference evidence="6 7" key="1">
    <citation type="submission" date="2024-06" db="EMBL/GenBank/DDBJ databases">
        <title>Thioclava kandeliae sp. nov. from a rhizosphere soil sample of Kandelia candel in a mangrove.</title>
        <authorList>
            <person name="Mu T."/>
        </authorList>
    </citation>
    <scope>NUCLEOTIDE SEQUENCE [LARGE SCALE GENOMIC DNA]</scope>
    <source>
        <strain evidence="6 7">CPCC 100088</strain>
    </source>
</reference>
<dbReference type="InterPro" id="IPR058163">
    <property type="entry name" value="LysR-type_TF_proteobact-type"/>
</dbReference>
<dbReference type="InterPro" id="IPR005119">
    <property type="entry name" value="LysR_subst-bd"/>
</dbReference>
<dbReference type="InterPro" id="IPR036390">
    <property type="entry name" value="WH_DNA-bd_sf"/>
</dbReference>
<organism evidence="6 7">
    <name type="scientific">Thioclava kandeliae</name>
    <dbReference type="NCBI Taxonomy" id="3070818"/>
    <lineage>
        <taxon>Bacteria</taxon>
        <taxon>Pseudomonadati</taxon>
        <taxon>Pseudomonadota</taxon>
        <taxon>Alphaproteobacteria</taxon>
        <taxon>Rhodobacterales</taxon>
        <taxon>Paracoccaceae</taxon>
        <taxon>Thioclava</taxon>
    </lineage>
</organism>
<name>A0ABV1SEM9_9RHOB</name>
<gene>
    <name evidence="6" type="ORF">VSX56_06140</name>
</gene>
<evidence type="ECO:0000256" key="4">
    <source>
        <dbReference type="ARBA" id="ARBA00023163"/>
    </source>
</evidence>
<dbReference type="InterPro" id="IPR000847">
    <property type="entry name" value="LysR_HTH_N"/>
</dbReference>
<evidence type="ECO:0000259" key="5">
    <source>
        <dbReference type="PROSITE" id="PS50931"/>
    </source>
</evidence>
<dbReference type="Pfam" id="PF03466">
    <property type="entry name" value="LysR_substrate"/>
    <property type="match status" value="1"/>
</dbReference>
<dbReference type="SUPFAM" id="SSF46785">
    <property type="entry name" value="Winged helix' DNA-binding domain"/>
    <property type="match status" value="1"/>
</dbReference>
<dbReference type="InterPro" id="IPR036388">
    <property type="entry name" value="WH-like_DNA-bd_sf"/>
</dbReference>
<dbReference type="PANTHER" id="PTHR30537:SF26">
    <property type="entry name" value="GLYCINE CLEAVAGE SYSTEM TRANSCRIPTIONAL ACTIVATOR"/>
    <property type="match status" value="1"/>
</dbReference>
<dbReference type="PROSITE" id="PS50931">
    <property type="entry name" value="HTH_LYSR"/>
    <property type="match status" value="1"/>
</dbReference>
<evidence type="ECO:0000313" key="6">
    <source>
        <dbReference type="EMBL" id="MER5171355.1"/>
    </source>
</evidence>
<keyword evidence="7" id="KW-1185">Reference proteome</keyword>
<feature type="domain" description="HTH lysR-type" evidence="5">
    <location>
        <begin position="5"/>
        <end position="62"/>
    </location>
</feature>
<dbReference type="Proteomes" id="UP001438953">
    <property type="component" value="Unassembled WGS sequence"/>
</dbReference>
<dbReference type="RefSeq" id="WP_350935627.1">
    <property type="nucleotide sequence ID" value="NZ_JAYWLC010000003.1"/>
</dbReference>
<protein>
    <submittedName>
        <fullName evidence="6">LysR substrate-binding domain-containing protein</fullName>
    </submittedName>
</protein>
<dbReference type="Gene3D" id="3.40.190.10">
    <property type="entry name" value="Periplasmic binding protein-like II"/>
    <property type="match status" value="2"/>
</dbReference>
<dbReference type="PANTHER" id="PTHR30537">
    <property type="entry name" value="HTH-TYPE TRANSCRIPTIONAL REGULATOR"/>
    <property type="match status" value="1"/>
</dbReference>
<dbReference type="SUPFAM" id="SSF53850">
    <property type="entry name" value="Periplasmic binding protein-like II"/>
    <property type="match status" value="1"/>
</dbReference>
<dbReference type="Pfam" id="PF00126">
    <property type="entry name" value="HTH_1"/>
    <property type="match status" value="1"/>
</dbReference>
<keyword evidence="2" id="KW-0805">Transcription regulation</keyword>
<dbReference type="EMBL" id="JAYWLC010000003">
    <property type="protein sequence ID" value="MER5171355.1"/>
    <property type="molecule type" value="Genomic_DNA"/>
</dbReference>
<evidence type="ECO:0000313" key="7">
    <source>
        <dbReference type="Proteomes" id="UP001438953"/>
    </source>
</evidence>
<evidence type="ECO:0000256" key="3">
    <source>
        <dbReference type="ARBA" id="ARBA00023125"/>
    </source>
</evidence>
<comment type="caution">
    <text evidence="6">The sequence shown here is derived from an EMBL/GenBank/DDBJ whole genome shotgun (WGS) entry which is preliminary data.</text>
</comment>
<evidence type="ECO:0000256" key="2">
    <source>
        <dbReference type="ARBA" id="ARBA00023015"/>
    </source>
</evidence>
<dbReference type="Gene3D" id="1.10.10.10">
    <property type="entry name" value="Winged helix-like DNA-binding domain superfamily/Winged helix DNA-binding domain"/>
    <property type="match status" value="1"/>
</dbReference>
<accession>A0ABV1SEM9</accession>